<dbReference type="RefSeq" id="WP_117957492.1">
    <property type="nucleotide sequence ID" value="NZ_QRAN01000035.1"/>
</dbReference>
<dbReference type="PANTHER" id="PTHR47894:SF1">
    <property type="entry name" value="HTH-TYPE TRANSCRIPTIONAL REGULATOR VQSM"/>
    <property type="match status" value="1"/>
</dbReference>
<dbReference type="Proteomes" id="UP000265509">
    <property type="component" value="Unassembled WGS sequence"/>
</dbReference>
<dbReference type="PRINTS" id="PR00032">
    <property type="entry name" value="HTHARAC"/>
</dbReference>
<keyword evidence="1" id="KW-0805">Transcription regulation</keyword>
<dbReference type="GO" id="GO:0003700">
    <property type="term" value="F:DNA-binding transcription factor activity"/>
    <property type="evidence" value="ECO:0007669"/>
    <property type="project" value="InterPro"/>
</dbReference>
<protein>
    <submittedName>
        <fullName evidence="5">Helix-turn-helix domain-containing protein</fullName>
    </submittedName>
</protein>
<gene>
    <name evidence="5" type="ORF">DWB85_18525</name>
</gene>
<dbReference type="SMART" id="SM00342">
    <property type="entry name" value="HTH_ARAC"/>
    <property type="match status" value="1"/>
</dbReference>
<keyword evidence="2" id="KW-0238">DNA-binding</keyword>
<dbReference type="EMBL" id="QRAN01000035">
    <property type="protein sequence ID" value="RLQ20262.1"/>
    <property type="molecule type" value="Genomic_DNA"/>
</dbReference>
<evidence type="ECO:0000256" key="3">
    <source>
        <dbReference type="ARBA" id="ARBA00023163"/>
    </source>
</evidence>
<dbReference type="Pfam" id="PF12625">
    <property type="entry name" value="Arabinose_bd"/>
    <property type="match status" value="1"/>
</dbReference>
<evidence type="ECO:0000313" key="5">
    <source>
        <dbReference type="EMBL" id="RLQ20262.1"/>
    </source>
</evidence>
<evidence type="ECO:0000256" key="2">
    <source>
        <dbReference type="ARBA" id="ARBA00023125"/>
    </source>
</evidence>
<dbReference type="GO" id="GO:0005829">
    <property type="term" value="C:cytosol"/>
    <property type="evidence" value="ECO:0007669"/>
    <property type="project" value="TreeGrafter"/>
</dbReference>
<evidence type="ECO:0000313" key="6">
    <source>
        <dbReference type="Proteomes" id="UP000265509"/>
    </source>
</evidence>
<keyword evidence="3" id="KW-0804">Transcription</keyword>
<dbReference type="PROSITE" id="PS01124">
    <property type="entry name" value="HTH_ARAC_FAMILY_2"/>
    <property type="match status" value="1"/>
</dbReference>
<feature type="domain" description="HTH araC/xylS-type" evidence="4">
    <location>
        <begin position="232"/>
        <end position="332"/>
    </location>
</feature>
<dbReference type="SUPFAM" id="SSF46689">
    <property type="entry name" value="Homeodomain-like"/>
    <property type="match status" value="1"/>
</dbReference>
<keyword evidence="6" id="KW-1185">Reference proteome</keyword>
<name>A0A3L7DWU4_9GAMM</name>
<accession>A0A3L7DWU4</accession>
<dbReference type="InterPro" id="IPR018060">
    <property type="entry name" value="HTH_AraC"/>
</dbReference>
<dbReference type="Gene3D" id="1.10.10.60">
    <property type="entry name" value="Homeodomain-like"/>
    <property type="match status" value="1"/>
</dbReference>
<sequence>MASVSTHHFLAVMRGAQLKGWSRQNLLLEAGIPDQVDYSSEQRFSIHQMTRLTRTIWRLLDDEFMGFTRRPCKTGAFSFALRTMRKSHNLHDALLTGFEFYRLLGDDIITELIVDGATARIDIRFAHPEFDPQHYFEEFWMVIWHRLISWLSGVRIPLLQVRFRQAEPAYRKELYYMFPGKHAYGCASSQLEFDARYLALPLVRSEKETESFLARSPYNLLSIPGSDGTLQGEIMSLLTPENNDPLCFPDIDELARTLKVSGTTLRRRLQEESTNYTMIKTELRRQLAYRMLSDARIPVGKVAEAVGFSETSAFGRAFKEWSGFTPRQYRSTLLNPGDTC</sequence>
<evidence type="ECO:0000256" key="1">
    <source>
        <dbReference type="ARBA" id="ARBA00023015"/>
    </source>
</evidence>
<dbReference type="InterPro" id="IPR020449">
    <property type="entry name" value="Tscrpt_reg_AraC-type_HTH"/>
</dbReference>
<dbReference type="InterPro" id="IPR009057">
    <property type="entry name" value="Homeodomain-like_sf"/>
</dbReference>
<organism evidence="5 6">
    <name type="scientific">Seongchinamella sediminis</name>
    <dbReference type="NCBI Taxonomy" id="2283635"/>
    <lineage>
        <taxon>Bacteria</taxon>
        <taxon>Pseudomonadati</taxon>
        <taxon>Pseudomonadota</taxon>
        <taxon>Gammaproteobacteria</taxon>
        <taxon>Cellvibrionales</taxon>
        <taxon>Halieaceae</taxon>
        <taxon>Seongchinamella</taxon>
    </lineage>
</organism>
<dbReference type="InterPro" id="IPR032687">
    <property type="entry name" value="AraC-type_N"/>
</dbReference>
<comment type="caution">
    <text evidence="5">The sequence shown here is derived from an EMBL/GenBank/DDBJ whole genome shotgun (WGS) entry which is preliminary data.</text>
</comment>
<dbReference type="Pfam" id="PF12833">
    <property type="entry name" value="HTH_18"/>
    <property type="match status" value="1"/>
</dbReference>
<dbReference type="OrthoDB" id="5582699at2"/>
<proteinExistence type="predicted"/>
<evidence type="ECO:0000259" key="4">
    <source>
        <dbReference type="PROSITE" id="PS01124"/>
    </source>
</evidence>
<dbReference type="AlphaFoldDB" id="A0A3L7DWU4"/>
<dbReference type="GO" id="GO:0000976">
    <property type="term" value="F:transcription cis-regulatory region binding"/>
    <property type="evidence" value="ECO:0007669"/>
    <property type="project" value="TreeGrafter"/>
</dbReference>
<reference evidence="5 6" key="1">
    <citation type="submission" date="2018-07" db="EMBL/GenBank/DDBJ databases">
        <title>Halioglobus sp. genome submission.</title>
        <authorList>
            <person name="Ye M.-Q."/>
            <person name="Du Z.-J."/>
        </authorList>
    </citation>
    <scope>NUCLEOTIDE SEQUENCE [LARGE SCALE GENOMIC DNA]</scope>
    <source>
        <strain evidence="5 6">U0301</strain>
    </source>
</reference>
<dbReference type="PANTHER" id="PTHR47894">
    <property type="entry name" value="HTH-TYPE TRANSCRIPTIONAL REGULATOR GADX"/>
    <property type="match status" value="1"/>
</dbReference>